<name>A0A100Y122_9ACTN</name>
<evidence type="ECO:0000313" key="1">
    <source>
        <dbReference type="EMBL" id="KUH35694.1"/>
    </source>
</evidence>
<organism evidence="1 2">
    <name type="scientific">Streptomyces kanasensis</name>
    <dbReference type="NCBI Taxonomy" id="936756"/>
    <lineage>
        <taxon>Bacteria</taxon>
        <taxon>Bacillati</taxon>
        <taxon>Actinomycetota</taxon>
        <taxon>Actinomycetes</taxon>
        <taxon>Kitasatosporales</taxon>
        <taxon>Streptomycetaceae</taxon>
        <taxon>Streptomyces</taxon>
    </lineage>
</organism>
<accession>A0A100Y122</accession>
<dbReference type="RefSeq" id="WP_058945015.1">
    <property type="nucleotide sequence ID" value="NZ_LNSV01000118.1"/>
</dbReference>
<evidence type="ECO:0000313" key="2">
    <source>
        <dbReference type="Proteomes" id="UP000054011"/>
    </source>
</evidence>
<dbReference type="AlphaFoldDB" id="A0A100Y122"/>
<keyword evidence="2" id="KW-1185">Reference proteome</keyword>
<gene>
    <name evidence="1" type="ORF">ATE80_27725</name>
</gene>
<dbReference type="Proteomes" id="UP000054011">
    <property type="component" value="Unassembled WGS sequence"/>
</dbReference>
<protein>
    <submittedName>
        <fullName evidence="1">Uncharacterized protein</fullName>
    </submittedName>
</protein>
<comment type="caution">
    <text evidence="1">The sequence shown here is derived from an EMBL/GenBank/DDBJ whole genome shotgun (WGS) entry which is preliminary data.</text>
</comment>
<dbReference type="EMBL" id="LNSV01000118">
    <property type="protein sequence ID" value="KUH35694.1"/>
    <property type="molecule type" value="Genomic_DNA"/>
</dbReference>
<sequence>MHDTTELTEAVGRLCDRLRSAPQSRLRQGAAAGGLALAGELAVRAHRLEAAPGEPRRMPDAGVFAVGDQLAVAGADFVEAWRAAVAAARDDAARREVLRAEWDDAVALVRDAAARLAV</sequence>
<reference evidence="1 2" key="1">
    <citation type="submission" date="2015-11" db="EMBL/GenBank/DDBJ databases">
        <title>Genome-wide analysis reveals the secondary metabolome in Streptomyces kanasensis ZX01.</title>
        <authorList>
            <person name="Zhang G."/>
            <person name="Han L."/>
            <person name="Feng J."/>
            <person name="Zhang X."/>
        </authorList>
    </citation>
    <scope>NUCLEOTIDE SEQUENCE [LARGE SCALE GENOMIC DNA]</scope>
    <source>
        <strain evidence="1 2">ZX01</strain>
    </source>
</reference>
<proteinExistence type="predicted"/>
<dbReference type="STRING" id="936756.ATE80_27725"/>